<evidence type="ECO:0000313" key="3">
    <source>
        <dbReference type="Proteomes" id="UP000075613"/>
    </source>
</evidence>
<dbReference type="PANTHER" id="PTHR37951">
    <property type="entry name" value="CYTOPLASMIC PROTEIN-RELATED"/>
    <property type="match status" value="1"/>
</dbReference>
<reference evidence="2 3" key="1">
    <citation type="journal article" date="2015" name="Int. J. Syst. Evol. Microbiol.">
        <title>Burkholderia monticola sp. nov., isolated from mountain soil.</title>
        <authorList>
            <person name="Baek I."/>
            <person name="Seo B."/>
            <person name="Lee I."/>
            <person name="Yi H."/>
            <person name="Chun J."/>
        </authorList>
    </citation>
    <scope>NUCLEOTIDE SEQUENCE [LARGE SCALE GENOMIC DNA]</scope>
    <source>
        <strain evidence="2 3">JC2948</strain>
    </source>
</reference>
<gene>
    <name evidence="2" type="ORF">CI15_29850</name>
</gene>
<dbReference type="AlphaFoldDB" id="A0A149PE38"/>
<name>A0A149PE38_9BURK</name>
<organism evidence="2 3">
    <name type="scientific">Paraburkholderia monticola</name>
    <dbReference type="NCBI Taxonomy" id="1399968"/>
    <lineage>
        <taxon>Bacteria</taxon>
        <taxon>Pseudomonadati</taxon>
        <taxon>Pseudomonadota</taxon>
        <taxon>Betaproteobacteria</taxon>
        <taxon>Burkholderiales</taxon>
        <taxon>Burkholderiaceae</taxon>
        <taxon>Paraburkholderia</taxon>
    </lineage>
</organism>
<dbReference type="InterPro" id="IPR010657">
    <property type="entry name" value="ImpA_N"/>
</dbReference>
<dbReference type="PANTHER" id="PTHR37951:SF1">
    <property type="entry name" value="TYPE VI SECRETION SYSTEM COMPONENT TSSA1"/>
    <property type="match status" value="1"/>
</dbReference>
<dbReference type="EMBL" id="LRBG01000038">
    <property type="protein sequence ID" value="KXU83300.1"/>
    <property type="molecule type" value="Genomic_DNA"/>
</dbReference>
<dbReference type="RefSeq" id="WP_062135514.1">
    <property type="nucleotide sequence ID" value="NZ_LRBG01000038.1"/>
</dbReference>
<evidence type="ECO:0000313" key="2">
    <source>
        <dbReference type="EMBL" id="KXU83300.1"/>
    </source>
</evidence>
<comment type="caution">
    <text evidence="2">The sequence shown here is derived from an EMBL/GenBank/DDBJ whole genome shotgun (WGS) entry which is preliminary data.</text>
</comment>
<dbReference type="STRING" id="1399968.CI15_29850"/>
<protein>
    <recommendedName>
        <fullName evidence="1">ImpA N-terminal domain-containing protein</fullName>
    </recommendedName>
</protein>
<dbReference type="Proteomes" id="UP000075613">
    <property type="component" value="Unassembled WGS sequence"/>
</dbReference>
<evidence type="ECO:0000259" key="1">
    <source>
        <dbReference type="Pfam" id="PF06812"/>
    </source>
</evidence>
<accession>A0A149PE38</accession>
<dbReference type="Pfam" id="PF06812">
    <property type="entry name" value="ImpA_N"/>
    <property type="match status" value="1"/>
</dbReference>
<sequence>MLDVEPLLAETRSMPPCGVDLEYDAEFLELEALASDKPKRLFEGADEEPPWGDIMQRAAALLDRSKDLRIALIYTRAASRVIGLGGFHAGLRVLLGMHERYWENLYPPLDAEDADHPTVLRGTALAALGDPFTPFDDHSTLLHDLRVAEVCRVPGERLTVRDILIATGKLDAPEGESKLTPQTVQSVLAKAVKDEPAALEDALALPETVEKLANRMSACFGAQDAPSITMMMGAAQNIASACRSVAAEHAVAAQPDAFTQPAAALATASAAVARVGQPVDAQGPTRLATRADAIAMLDAVCAFLERTEPTNPAPLLIRRARTLMEMDFIAIMQDLAPDSLAQIQQILGKEPK</sequence>
<feature type="domain" description="ImpA N-terminal" evidence="1">
    <location>
        <begin position="14"/>
        <end position="128"/>
    </location>
</feature>
<dbReference type="OrthoDB" id="9771118at2"/>
<proteinExistence type="predicted"/>
<dbReference type="NCBIfam" id="TIGR03363">
    <property type="entry name" value="VI_chp_8"/>
    <property type="match status" value="1"/>
</dbReference>
<keyword evidence="3" id="KW-1185">Reference proteome</keyword>
<dbReference type="InterPro" id="IPR017740">
    <property type="entry name" value="TssA-like"/>
</dbReference>